<protein>
    <recommendedName>
        <fullName evidence="3">DUF4404 family protein</fullName>
    </recommendedName>
</protein>
<evidence type="ECO:0008006" key="3">
    <source>
        <dbReference type="Google" id="ProtNLM"/>
    </source>
</evidence>
<dbReference type="EMBL" id="JABVEC010000008">
    <property type="protein sequence ID" value="MBC6466336.1"/>
    <property type="molecule type" value="Genomic_DNA"/>
</dbReference>
<comment type="caution">
    <text evidence="1">The sequence shown here is derived from an EMBL/GenBank/DDBJ whole genome shotgun (WGS) entry which is preliminary data.</text>
</comment>
<evidence type="ECO:0000313" key="2">
    <source>
        <dbReference type="Proteomes" id="UP000805614"/>
    </source>
</evidence>
<keyword evidence="2" id="KW-1185">Reference proteome</keyword>
<evidence type="ECO:0000313" key="1">
    <source>
        <dbReference type="EMBL" id="MBC6466336.1"/>
    </source>
</evidence>
<gene>
    <name evidence="1" type="ORF">HKK74_12600</name>
</gene>
<name>A0ABR7LNA8_9ACTN</name>
<dbReference type="Proteomes" id="UP000805614">
    <property type="component" value="Unassembled WGS sequence"/>
</dbReference>
<dbReference type="RefSeq" id="WP_187243361.1">
    <property type="nucleotide sequence ID" value="NZ_BAAAOK010000009.1"/>
</dbReference>
<reference evidence="1 2" key="1">
    <citation type="submission" date="2020-06" db="EMBL/GenBank/DDBJ databases">
        <title>Actinomadura xiongansis sp. nov., isolated from soil of Baiyangdian.</title>
        <authorList>
            <person name="Zhang X."/>
        </authorList>
    </citation>
    <scope>NUCLEOTIDE SEQUENCE [LARGE SCALE GENOMIC DNA]</scope>
    <source>
        <strain evidence="1 2">HBUM206468</strain>
    </source>
</reference>
<accession>A0ABR7LNA8</accession>
<organism evidence="1 2">
    <name type="scientific">Actinomadura alba</name>
    <dbReference type="NCBI Taxonomy" id="406431"/>
    <lineage>
        <taxon>Bacteria</taxon>
        <taxon>Bacillati</taxon>
        <taxon>Actinomycetota</taxon>
        <taxon>Actinomycetes</taxon>
        <taxon>Streptosporangiales</taxon>
        <taxon>Thermomonosporaceae</taxon>
        <taxon>Actinomadura</taxon>
    </lineage>
</organism>
<sequence length="104" mass="11069">MAGESPGLNIVEAGVPGRMARLGGTSPEVVDALDRLERLLGRHAGSLAEPVKARRDLADIREEAGQRDRDDGRLADALRRLASRVTAVGVLAEAVRQLGVHLRA</sequence>
<proteinExistence type="predicted"/>